<evidence type="ECO:0000256" key="8">
    <source>
        <dbReference type="PROSITE-ProRule" id="PRU01360"/>
    </source>
</evidence>
<dbReference type="PROSITE" id="PS52016">
    <property type="entry name" value="TONB_DEPENDENT_REC_3"/>
    <property type="match status" value="1"/>
</dbReference>
<evidence type="ECO:0000313" key="13">
    <source>
        <dbReference type="Proteomes" id="UP000429785"/>
    </source>
</evidence>
<dbReference type="InterPro" id="IPR000531">
    <property type="entry name" value="Beta-barrel_TonB"/>
</dbReference>
<protein>
    <submittedName>
        <fullName evidence="12">SusC/RagA family TonB-linked outer membrane protein</fullName>
    </submittedName>
</protein>
<dbReference type="EMBL" id="WELG01000001">
    <property type="protein sequence ID" value="KAB7530076.1"/>
    <property type="molecule type" value="Genomic_DNA"/>
</dbReference>
<evidence type="ECO:0000256" key="2">
    <source>
        <dbReference type="ARBA" id="ARBA00022448"/>
    </source>
</evidence>
<dbReference type="Pfam" id="PF13715">
    <property type="entry name" value="CarbopepD_reg_2"/>
    <property type="match status" value="1"/>
</dbReference>
<reference evidence="12 13" key="1">
    <citation type="submission" date="2019-10" db="EMBL/GenBank/DDBJ databases">
        <title>Muricauda olearia CL-SS4 JCM15563 genome.</title>
        <authorList>
            <person name="Liu L."/>
        </authorList>
    </citation>
    <scope>NUCLEOTIDE SEQUENCE [LARGE SCALE GENOMIC DNA]</scope>
    <source>
        <strain evidence="12 13">CL-SS4</strain>
    </source>
</reference>
<feature type="domain" description="TonB-dependent receptor-like beta-barrel" evidence="10">
    <location>
        <begin position="505"/>
        <end position="1110"/>
    </location>
</feature>
<sequence length="1149" mass="128678">MKILSMLRGMPPLYLKLDLKMKLAVYLFIISLFQVQANSYAQNTKITLHLENVSVEKVLREIESNTQFKFLYNVNEIEYAKKVSINVKNKRISKILEELFLKTPITYEVFKKQIILKRSLSKGDGATPQKNTDANDYQQMVSGSVKDIDGNPLPGVNVLVDGTTTGTQTDFDGEYSIEAEKGDVLVFSYMGMITQRVEVTTDVITVNMEENTSKLDEVVVVGYGVQKKENLTGAVGETSSVVLENRAVQNAGQALQGTVANLTVTTNPGSPGRIGQGSAFQIRGLGDINGGAAPLVLIDGVQGDLNLLNPVDIESISVLKDAASAAIYGARATFGVILVTTKKGSRKKTKVSINSSVSNNAQTIFPKTVNSLLHAETMNVAAANSGMNPIFGPDQMDRIRQYLSDPGSIPTTVPEPGDPSRWSYALGNANVDYFDAYYSDSMVSQKHDFAVSGGGDNTDYRISLGYLDQDGIFEMGQDNYKRYNLLANINTDLNEKLKFKFQTLYNRGFTNEPYDYSAQTGDLFHIAYTRPPHWPLYDPNGYPLWTSEIQYFEGSRRKTREDELKLMGTVEFEPVKGWKTTARYSYSKLMTEVNAHQAILQAHDTDGNPYDIQSVNSVSKTNASRDYESLELFSSYDKTIGGHYFNILLGGQREDYTRNAISGYVPNLVTDAIPSLNTGTGIRQTSDSIDEWVNIGFFGRVNYNYKGRYLFEANARYDGTSKFPVGNQWGFFPSVSAGWNIAKENFFKVEEINTLKLRASYGELGNQQISNYLFYAQVPIRTNLGYIIDGERPNYISAPGLVSNNLTWATANTLDFGLDVTMLKNRLSLSFDWFERKTLDMVGPAEALPSILGVGVPVTNNADMETKGFELTLGWSDVINEDFNYSFQFNLSDNFSKVTRYNSSTNNIWGYYPGKEIGEIWGYTTAGIIQNDEQLNNMADQTTYIYGGNWNLGDIEYTDLNGDGVISQGENTIEDPGDLRRIGNTTPRYAFGFTSRFEWKGFDFNMFWQGIAKREVWLGDIPFFGLTGSWTQQVFETTMDYWTPENTDAYFARPYATGEISKNQQRQTRFLQDASYVRLKNLQLGYSLPNTILDPVGLNRLRVYVSGENLLTFSPIDENFDPERLHGNYGPGKSYPLFRTITMGVNIEF</sequence>
<dbReference type="Pfam" id="PF07715">
    <property type="entry name" value="Plug"/>
    <property type="match status" value="1"/>
</dbReference>
<name>A0A6I1DX63_9FLAO</name>
<dbReference type="Proteomes" id="UP000429785">
    <property type="component" value="Unassembled WGS sequence"/>
</dbReference>
<keyword evidence="7 8" id="KW-0998">Cell outer membrane</keyword>
<dbReference type="OrthoDB" id="9768177at2"/>
<comment type="subcellular location">
    <subcellularLocation>
        <location evidence="1 8">Cell outer membrane</location>
        <topology evidence="1 8">Multi-pass membrane protein</topology>
    </subcellularLocation>
</comment>
<dbReference type="InterPro" id="IPR039426">
    <property type="entry name" value="TonB-dep_rcpt-like"/>
</dbReference>
<accession>A0A6I1DX63</accession>
<comment type="similarity">
    <text evidence="8 9">Belongs to the TonB-dependent receptor family.</text>
</comment>
<evidence type="ECO:0000259" key="10">
    <source>
        <dbReference type="Pfam" id="PF00593"/>
    </source>
</evidence>
<proteinExistence type="inferred from homology"/>
<evidence type="ECO:0000256" key="3">
    <source>
        <dbReference type="ARBA" id="ARBA00022452"/>
    </source>
</evidence>
<dbReference type="SUPFAM" id="SSF49464">
    <property type="entry name" value="Carboxypeptidase regulatory domain-like"/>
    <property type="match status" value="1"/>
</dbReference>
<evidence type="ECO:0000256" key="1">
    <source>
        <dbReference type="ARBA" id="ARBA00004571"/>
    </source>
</evidence>
<dbReference type="Gene3D" id="2.170.130.10">
    <property type="entry name" value="TonB-dependent receptor, plug domain"/>
    <property type="match status" value="1"/>
</dbReference>
<evidence type="ECO:0000256" key="5">
    <source>
        <dbReference type="ARBA" id="ARBA00023077"/>
    </source>
</evidence>
<dbReference type="Pfam" id="PF00593">
    <property type="entry name" value="TonB_dep_Rec_b-barrel"/>
    <property type="match status" value="1"/>
</dbReference>
<gene>
    <name evidence="12" type="ORF">F8C76_00715</name>
</gene>
<dbReference type="AlphaFoldDB" id="A0A6I1DX63"/>
<dbReference type="Gene3D" id="2.40.170.20">
    <property type="entry name" value="TonB-dependent receptor, beta-barrel domain"/>
    <property type="match status" value="1"/>
</dbReference>
<feature type="domain" description="TonB-dependent receptor plug" evidence="11">
    <location>
        <begin position="228"/>
        <end position="336"/>
    </location>
</feature>
<evidence type="ECO:0000256" key="6">
    <source>
        <dbReference type="ARBA" id="ARBA00023136"/>
    </source>
</evidence>
<dbReference type="InterPro" id="IPR023997">
    <property type="entry name" value="TonB-dep_OMP_SusC/RagA_CS"/>
</dbReference>
<evidence type="ECO:0000256" key="7">
    <source>
        <dbReference type="ARBA" id="ARBA00023237"/>
    </source>
</evidence>
<evidence type="ECO:0000259" key="11">
    <source>
        <dbReference type="Pfam" id="PF07715"/>
    </source>
</evidence>
<keyword evidence="4 8" id="KW-0812">Transmembrane</keyword>
<evidence type="ECO:0000256" key="4">
    <source>
        <dbReference type="ARBA" id="ARBA00022692"/>
    </source>
</evidence>
<keyword evidence="3 8" id="KW-1134">Transmembrane beta strand</keyword>
<dbReference type="NCBIfam" id="TIGR04056">
    <property type="entry name" value="OMP_RagA_SusC"/>
    <property type="match status" value="1"/>
</dbReference>
<dbReference type="InterPro" id="IPR012910">
    <property type="entry name" value="Plug_dom"/>
</dbReference>
<evidence type="ECO:0000313" key="12">
    <source>
        <dbReference type="EMBL" id="KAB7530076.1"/>
    </source>
</evidence>
<dbReference type="InterPro" id="IPR036942">
    <property type="entry name" value="Beta-barrel_TonB_sf"/>
</dbReference>
<organism evidence="12 13">
    <name type="scientific">Flagellimonas olearia</name>
    <dbReference type="NCBI Taxonomy" id="552546"/>
    <lineage>
        <taxon>Bacteria</taxon>
        <taxon>Pseudomonadati</taxon>
        <taxon>Bacteroidota</taxon>
        <taxon>Flavobacteriia</taxon>
        <taxon>Flavobacteriales</taxon>
        <taxon>Flavobacteriaceae</taxon>
        <taxon>Flagellimonas</taxon>
    </lineage>
</organism>
<evidence type="ECO:0000256" key="9">
    <source>
        <dbReference type="RuleBase" id="RU003357"/>
    </source>
</evidence>
<dbReference type="SUPFAM" id="SSF56935">
    <property type="entry name" value="Porins"/>
    <property type="match status" value="1"/>
</dbReference>
<dbReference type="InterPro" id="IPR023996">
    <property type="entry name" value="TonB-dep_OMP_SusC/RagA"/>
</dbReference>
<dbReference type="InterPro" id="IPR008969">
    <property type="entry name" value="CarboxyPept-like_regulatory"/>
</dbReference>
<dbReference type="Gene3D" id="2.60.40.1120">
    <property type="entry name" value="Carboxypeptidase-like, regulatory domain"/>
    <property type="match status" value="1"/>
</dbReference>
<comment type="caution">
    <text evidence="12">The sequence shown here is derived from an EMBL/GenBank/DDBJ whole genome shotgun (WGS) entry which is preliminary data.</text>
</comment>
<dbReference type="GO" id="GO:0009279">
    <property type="term" value="C:cell outer membrane"/>
    <property type="evidence" value="ECO:0007669"/>
    <property type="project" value="UniProtKB-SubCell"/>
</dbReference>
<keyword evidence="5 9" id="KW-0798">TonB box</keyword>
<dbReference type="InterPro" id="IPR037066">
    <property type="entry name" value="Plug_dom_sf"/>
</dbReference>
<dbReference type="NCBIfam" id="TIGR04057">
    <property type="entry name" value="SusC_RagA_signa"/>
    <property type="match status" value="1"/>
</dbReference>
<keyword evidence="6 8" id="KW-0472">Membrane</keyword>
<keyword evidence="2 8" id="KW-0813">Transport</keyword>